<feature type="transmembrane region" description="Helical" evidence="10">
    <location>
        <begin position="88"/>
        <end position="107"/>
    </location>
</feature>
<dbReference type="InterPro" id="IPR012932">
    <property type="entry name" value="VKOR"/>
</dbReference>
<comment type="caution">
    <text evidence="12">The sequence shown here is derived from an EMBL/GenBank/DDBJ whole genome shotgun (WGS) entry which is preliminary data.</text>
</comment>
<evidence type="ECO:0000256" key="3">
    <source>
        <dbReference type="ARBA" id="ARBA00022692"/>
    </source>
</evidence>
<accession>A0A2U1T3E7</accession>
<evidence type="ECO:0000256" key="8">
    <source>
        <dbReference type="ARBA" id="ARBA00023157"/>
    </source>
</evidence>
<dbReference type="EMBL" id="QEEX01000001">
    <property type="protein sequence ID" value="PWB98404.1"/>
    <property type="molecule type" value="Genomic_DNA"/>
</dbReference>
<gene>
    <name evidence="12" type="ORF">DF220_02925</name>
</gene>
<dbReference type="Gene3D" id="1.20.1440.130">
    <property type="entry name" value="VKOR domain"/>
    <property type="match status" value="1"/>
</dbReference>
<keyword evidence="7 10" id="KW-0472">Membrane</keyword>
<evidence type="ECO:0000259" key="11">
    <source>
        <dbReference type="SMART" id="SM00756"/>
    </source>
</evidence>
<comment type="similarity">
    <text evidence="2">Belongs to the VKOR family.</text>
</comment>
<organism evidence="12 13">
    <name type="scientific">Homoserinimonas hongtaonis</name>
    <dbReference type="NCBI Taxonomy" id="2079791"/>
    <lineage>
        <taxon>Bacteria</taxon>
        <taxon>Bacillati</taxon>
        <taxon>Actinomycetota</taxon>
        <taxon>Actinomycetes</taxon>
        <taxon>Micrococcales</taxon>
        <taxon>Microbacteriaceae</taxon>
        <taxon>Homoserinimonas</taxon>
    </lineage>
</organism>
<dbReference type="Proteomes" id="UP000244978">
    <property type="component" value="Unassembled WGS sequence"/>
</dbReference>
<dbReference type="SMART" id="SM00756">
    <property type="entry name" value="VKc"/>
    <property type="match status" value="1"/>
</dbReference>
<dbReference type="CDD" id="cd12922">
    <property type="entry name" value="VKOR_5"/>
    <property type="match status" value="1"/>
</dbReference>
<comment type="subcellular location">
    <subcellularLocation>
        <location evidence="1">Membrane</location>
        <topology evidence="1">Multi-pass membrane protein</topology>
    </subcellularLocation>
</comment>
<proteinExistence type="inferred from homology"/>
<evidence type="ECO:0000256" key="1">
    <source>
        <dbReference type="ARBA" id="ARBA00004141"/>
    </source>
</evidence>
<dbReference type="GO" id="GO:0016491">
    <property type="term" value="F:oxidoreductase activity"/>
    <property type="evidence" value="ECO:0007669"/>
    <property type="project" value="UniProtKB-KW"/>
</dbReference>
<dbReference type="InterPro" id="IPR041714">
    <property type="entry name" value="VKOR_Actinobacteria"/>
</dbReference>
<feature type="domain" description="Vitamin K epoxide reductase" evidence="11">
    <location>
        <begin position="1"/>
        <end position="139"/>
    </location>
</feature>
<reference evidence="13" key="1">
    <citation type="submission" date="2018-04" db="EMBL/GenBank/DDBJ databases">
        <authorList>
            <person name="Liu S."/>
            <person name="Wang Z."/>
            <person name="Li J."/>
        </authorList>
    </citation>
    <scope>NUCLEOTIDE SEQUENCE [LARGE SCALE GENOMIC DNA]</scope>
    <source>
        <strain evidence="13">S1194</strain>
    </source>
</reference>
<keyword evidence="8" id="KW-1015">Disulfide bond</keyword>
<dbReference type="Pfam" id="PF07884">
    <property type="entry name" value="VKOR"/>
    <property type="match status" value="1"/>
</dbReference>
<evidence type="ECO:0000313" key="12">
    <source>
        <dbReference type="EMBL" id="PWB98404.1"/>
    </source>
</evidence>
<evidence type="ECO:0000256" key="9">
    <source>
        <dbReference type="ARBA" id="ARBA00023284"/>
    </source>
</evidence>
<evidence type="ECO:0000256" key="5">
    <source>
        <dbReference type="ARBA" id="ARBA00022989"/>
    </source>
</evidence>
<dbReference type="AlphaFoldDB" id="A0A2U1T3E7"/>
<keyword evidence="6" id="KW-0560">Oxidoreductase</keyword>
<dbReference type="GO" id="GO:0016020">
    <property type="term" value="C:membrane"/>
    <property type="evidence" value="ECO:0007669"/>
    <property type="project" value="UniProtKB-SubCell"/>
</dbReference>
<evidence type="ECO:0000256" key="10">
    <source>
        <dbReference type="SAM" id="Phobius"/>
    </source>
</evidence>
<evidence type="ECO:0000313" key="13">
    <source>
        <dbReference type="Proteomes" id="UP000244978"/>
    </source>
</evidence>
<keyword evidence="9" id="KW-0676">Redox-active center</keyword>
<sequence length="184" mass="19811">MGTTLFIAGMIGLWAAWALTADKVITVTSPQADLDCNFTLLVQCGANLTSWQGSILGFPNPLLGIGGWVAALVMGVALVSAIPLRRALWAWFTLGVTGAMALVIWLISQSIFVLGTLCPWCMVTWAVTIPVFWLCWAELLRRSPQRRLAAAAGAVLGWIPLLTVASYLVVAIIAQLRLDVIAYL</sequence>
<dbReference type="GO" id="GO:0048038">
    <property type="term" value="F:quinone binding"/>
    <property type="evidence" value="ECO:0007669"/>
    <property type="project" value="UniProtKB-KW"/>
</dbReference>
<evidence type="ECO:0000256" key="4">
    <source>
        <dbReference type="ARBA" id="ARBA00022719"/>
    </source>
</evidence>
<protein>
    <recommendedName>
        <fullName evidence="11">Vitamin K epoxide reductase domain-containing protein</fullName>
    </recommendedName>
</protein>
<evidence type="ECO:0000256" key="6">
    <source>
        <dbReference type="ARBA" id="ARBA00023002"/>
    </source>
</evidence>
<keyword evidence="4" id="KW-0874">Quinone</keyword>
<evidence type="ECO:0000256" key="7">
    <source>
        <dbReference type="ARBA" id="ARBA00023136"/>
    </source>
</evidence>
<name>A0A2U1T3E7_9MICO</name>
<keyword evidence="5 10" id="KW-1133">Transmembrane helix</keyword>
<feature type="transmembrane region" description="Helical" evidence="10">
    <location>
        <begin position="113"/>
        <end position="136"/>
    </location>
</feature>
<dbReference type="InterPro" id="IPR038354">
    <property type="entry name" value="VKOR_sf"/>
</dbReference>
<evidence type="ECO:0000256" key="2">
    <source>
        <dbReference type="ARBA" id="ARBA00006214"/>
    </source>
</evidence>
<keyword evidence="3 10" id="KW-0812">Transmembrane</keyword>
<keyword evidence="13" id="KW-1185">Reference proteome</keyword>
<feature type="transmembrane region" description="Helical" evidence="10">
    <location>
        <begin position="62"/>
        <end position="81"/>
    </location>
</feature>
<feature type="transmembrane region" description="Helical" evidence="10">
    <location>
        <begin position="148"/>
        <end position="174"/>
    </location>
</feature>